<dbReference type="InterPro" id="IPR043502">
    <property type="entry name" value="DNA/RNA_pol_sf"/>
</dbReference>
<evidence type="ECO:0000259" key="2">
    <source>
        <dbReference type="PROSITE" id="PS50878"/>
    </source>
</evidence>
<dbReference type="InterPro" id="IPR043128">
    <property type="entry name" value="Rev_trsase/Diguanyl_cyclase"/>
</dbReference>
<dbReference type="AlphaFoldDB" id="A0AAD9UVH8"/>
<evidence type="ECO:0000256" key="1">
    <source>
        <dbReference type="SAM" id="MobiDB-lite"/>
    </source>
</evidence>
<name>A0AAD9UVH8_ACRCE</name>
<reference evidence="3" key="2">
    <citation type="journal article" date="2023" name="Science">
        <title>Genomic signatures of disease resistance in endangered staghorn corals.</title>
        <authorList>
            <person name="Vollmer S.V."/>
            <person name="Selwyn J.D."/>
            <person name="Despard B.A."/>
            <person name="Roesel C.L."/>
        </authorList>
    </citation>
    <scope>NUCLEOTIDE SEQUENCE</scope>
    <source>
        <strain evidence="3">K2</strain>
    </source>
</reference>
<dbReference type="SUPFAM" id="SSF56672">
    <property type="entry name" value="DNA/RNA polymerases"/>
    <property type="match status" value="1"/>
</dbReference>
<feature type="compositionally biased region" description="Polar residues" evidence="1">
    <location>
        <begin position="137"/>
        <end position="152"/>
    </location>
</feature>
<feature type="region of interest" description="Disordered" evidence="1">
    <location>
        <begin position="350"/>
        <end position="379"/>
    </location>
</feature>
<dbReference type="PROSITE" id="PS50878">
    <property type="entry name" value="RT_POL"/>
    <property type="match status" value="1"/>
</dbReference>
<feature type="compositionally biased region" description="Polar residues" evidence="1">
    <location>
        <begin position="57"/>
        <end position="77"/>
    </location>
</feature>
<dbReference type="Gene3D" id="3.10.10.10">
    <property type="entry name" value="HIV Type 1 Reverse Transcriptase, subunit A, domain 1"/>
    <property type="match status" value="1"/>
</dbReference>
<comment type="caution">
    <text evidence="3">The sequence shown here is derived from an EMBL/GenBank/DDBJ whole genome shotgun (WGS) entry which is preliminary data.</text>
</comment>
<dbReference type="Pfam" id="PF00078">
    <property type="entry name" value="RVT_1"/>
    <property type="match status" value="1"/>
</dbReference>
<reference evidence="3" key="1">
    <citation type="journal article" date="2023" name="G3 (Bethesda)">
        <title>Whole genome assembly and annotation of the endangered Caribbean coral Acropora cervicornis.</title>
        <authorList>
            <person name="Selwyn J.D."/>
            <person name="Vollmer S.V."/>
        </authorList>
    </citation>
    <scope>NUCLEOTIDE SEQUENCE</scope>
    <source>
        <strain evidence="3">K2</strain>
    </source>
</reference>
<feature type="compositionally biased region" description="Basic residues" evidence="1">
    <location>
        <begin position="10"/>
        <end position="21"/>
    </location>
</feature>
<feature type="compositionally biased region" description="Polar residues" evidence="1">
    <location>
        <begin position="160"/>
        <end position="182"/>
    </location>
</feature>
<organism evidence="3 4">
    <name type="scientific">Acropora cervicornis</name>
    <name type="common">Staghorn coral</name>
    <dbReference type="NCBI Taxonomy" id="6130"/>
    <lineage>
        <taxon>Eukaryota</taxon>
        <taxon>Metazoa</taxon>
        <taxon>Cnidaria</taxon>
        <taxon>Anthozoa</taxon>
        <taxon>Hexacorallia</taxon>
        <taxon>Scleractinia</taxon>
        <taxon>Astrocoeniina</taxon>
        <taxon>Acroporidae</taxon>
        <taxon>Acropora</taxon>
    </lineage>
</organism>
<accession>A0AAD9UVH8</accession>
<evidence type="ECO:0000313" key="3">
    <source>
        <dbReference type="EMBL" id="KAK2551494.1"/>
    </source>
</evidence>
<dbReference type="PANTHER" id="PTHR33050">
    <property type="entry name" value="REVERSE TRANSCRIPTASE DOMAIN-CONTAINING PROTEIN"/>
    <property type="match status" value="1"/>
</dbReference>
<feature type="domain" description="Reverse transcriptase" evidence="2">
    <location>
        <begin position="444"/>
        <end position="626"/>
    </location>
</feature>
<dbReference type="InterPro" id="IPR000477">
    <property type="entry name" value="RT_dom"/>
</dbReference>
<sequence length="992" mass="112661">MSKKSEHMANRKRSHRSRSPSRHNYNDRSQSESPPKRQKTPSPSPSSEGKSLDSILKTLQQMQTQMAKTNERISTMESRFERHSRPFAPSQAPPDDQISVLAYSDGELLDYTEDEASLVNEPDQAIKPNHKAIKPSHTATRPSHETNLSQTPEEILPHGLTNNDSASTSSLYDPDSTKSSWEPQKELSTFLEKQFRRKLSYDQVCEILDIYSIPSVDCLFTPTLDPSVVNQINLIQTKKYVQDRDKEMAVVQRALLNTTGPLCSLHDALSSGTQVPAEEIKCIVEQTLCLLGSANHQLSVLRRKKVLANINKEKINLADQPLPNAKRFLFGEDFPSIASKQAELSRGLAKNLSNPHKPKQPFQKSGTTKDRPRPRTTGFFKPRLNNYLERWKEITSDPEILHVVSGYQIPFHSVPVQLHVPVTKSSDLTVPLVDAEVNKLLSIGAIKAIPFSKENFYSRLFLVPKKEGTYRPVIDLSRLNKFIENSHFQMENISCLKTLLRRGDFMTCIDLKDAYLSVHVHKSSQKYLCFQWRNRCYAFLGLPFGLNTAPRVFTKLLKPVAAYLRKRGIRIIVYLDDFLILGSSIEDSKVNTQLTLDLLQWLGFTINWEKSLLVPNQSLTFLGLSIDSQTMSFSLPEKKILDIQNKCQSLIRNPTTPARAVASLIGTLEAARRAIWQAPLHYRQLQIQLIKSLQASRDNYETLMSLNSNARTELQWWLHNITTHLPGKLNNVADRESREFYDSSEWQIDPQVIQPFLRRCSVDLFASRLTTLLSTYASWKPDPGATYTDAMSLDWSLLKGYAFPPFSLIAPVLKKVSQDKADLVLVAPVWQAQPWWPALLNLLIKNPVMIPNSKHLLRDPASPLRIHPMYPRLHLAVFQLSGNSTKQKDFQRTLPEYCNQQLVPPHIRHTSQPGEYGIAATLNDVLLFLTDRFNNGAAYRSVNVARSATSSCHAKIDGYPVGQHPLVIQLLKGMLNMRPPKPRYTHTWDVHL</sequence>
<gene>
    <name evidence="3" type="ORF">P5673_027684</name>
</gene>
<feature type="non-terminal residue" evidence="3">
    <location>
        <position position="992"/>
    </location>
</feature>
<dbReference type="EMBL" id="JARQWQ010000097">
    <property type="protein sequence ID" value="KAK2551494.1"/>
    <property type="molecule type" value="Genomic_DNA"/>
</dbReference>
<dbReference type="CDD" id="cd03714">
    <property type="entry name" value="RT_DIRS1"/>
    <property type="match status" value="1"/>
</dbReference>
<dbReference type="Proteomes" id="UP001249851">
    <property type="component" value="Unassembled WGS sequence"/>
</dbReference>
<feature type="region of interest" description="Disordered" evidence="1">
    <location>
        <begin position="1"/>
        <end position="97"/>
    </location>
</feature>
<keyword evidence="4" id="KW-1185">Reference proteome</keyword>
<proteinExistence type="predicted"/>
<evidence type="ECO:0000313" key="4">
    <source>
        <dbReference type="Proteomes" id="UP001249851"/>
    </source>
</evidence>
<dbReference type="PANTHER" id="PTHR33050:SF7">
    <property type="entry name" value="RIBONUCLEASE H"/>
    <property type="match status" value="1"/>
</dbReference>
<protein>
    <submittedName>
        <fullName evidence="3">Gag-Pol polyprotein</fullName>
    </submittedName>
</protein>
<dbReference type="InterPro" id="IPR052055">
    <property type="entry name" value="Hepadnavirus_pol/RT"/>
</dbReference>
<dbReference type="Gene3D" id="3.30.70.270">
    <property type="match status" value="1"/>
</dbReference>
<feature type="region of interest" description="Disordered" evidence="1">
    <location>
        <begin position="121"/>
        <end position="183"/>
    </location>
</feature>